<dbReference type="AlphaFoldDB" id="A0A2Z3L8B2"/>
<feature type="compositionally biased region" description="Basic and acidic residues" evidence="2">
    <location>
        <begin position="106"/>
        <end position="132"/>
    </location>
</feature>
<proteinExistence type="predicted"/>
<dbReference type="Proteomes" id="UP000245872">
    <property type="component" value="Chromosome"/>
</dbReference>
<evidence type="ECO:0000313" key="3">
    <source>
        <dbReference type="EMBL" id="AWN81858.1"/>
    </source>
</evidence>
<reference evidence="3 4" key="1">
    <citation type="submission" date="2018-05" db="EMBL/GenBank/DDBJ databases">
        <title>Candidatus Cardinium hertigii Genome Assembly.</title>
        <authorList>
            <person name="Showmaker K.C."/>
            <person name="Walden K.O."/>
            <person name="Fields C.J."/>
            <person name="Lambert K.N."/>
            <person name="Hudson M.E."/>
        </authorList>
    </citation>
    <scope>NUCLEOTIDE SEQUENCE [LARGE SCALE GENOMIC DNA]</scope>
    <source>
        <strain evidence="4">cHgTN10</strain>
    </source>
</reference>
<feature type="coiled-coil region" evidence="1">
    <location>
        <begin position="195"/>
        <end position="222"/>
    </location>
</feature>
<name>A0A2Z3L8B2_9BACT</name>
<feature type="compositionally biased region" description="Basic and acidic residues" evidence="2">
    <location>
        <begin position="49"/>
        <end position="89"/>
    </location>
</feature>
<dbReference type="KEGG" id="cher:DK880_00538"/>
<gene>
    <name evidence="3" type="ORF">DK880_00538</name>
</gene>
<evidence type="ECO:0000313" key="4">
    <source>
        <dbReference type="Proteomes" id="UP000245872"/>
    </source>
</evidence>
<dbReference type="EMBL" id="CP029619">
    <property type="protein sequence ID" value="AWN81858.1"/>
    <property type="molecule type" value="Genomic_DNA"/>
</dbReference>
<evidence type="ECO:0000256" key="1">
    <source>
        <dbReference type="SAM" id="Coils"/>
    </source>
</evidence>
<feature type="region of interest" description="Disordered" evidence="2">
    <location>
        <begin position="35"/>
        <end position="132"/>
    </location>
</feature>
<keyword evidence="4" id="KW-1185">Reference proteome</keyword>
<keyword evidence="1" id="KW-0175">Coiled coil</keyword>
<dbReference type="RefSeq" id="WP_109997276.1">
    <property type="nucleotide sequence ID" value="NZ_CP029619.1"/>
</dbReference>
<sequence length="254" mass="29555">MIRNIANNRIGLFLLYFFTLVPACKKHTITLSENSPPLVHKVPAQKAKQSHEDRLDKHKLPLEIAHPDQSEKENNNEKDNEKINCEQKKLPRATPSIGSEEVPQDPSKEKSKSETKVIQKKASNDLEDKLSQEQVHRYKKKVEKLYNKNYNTYASKITRLKLNVLDITEKQSPRKEKHNIKTETKEKVKILQDIQAQATLIQKDLKADLKEIEQEKEVKAQTQEIPKEINEMVKQMQELNRNIFNLLHGINNLL</sequence>
<evidence type="ECO:0000256" key="2">
    <source>
        <dbReference type="SAM" id="MobiDB-lite"/>
    </source>
</evidence>
<accession>A0A2Z3L8B2</accession>
<organism evidence="3 4">
    <name type="scientific">Candidatus Cardinium hertigii</name>
    <dbReference type="NCBI Taxonomy" id="247481"/>
    <lineage>
        <taxon>Bacteria</taxon>
        <taxon>Pseudomonadati</taxon>
        <taxon>Bacteroidota</taxon>
        <taxon>Cytophagia</taxon>
        <taxon>Cytophagales</taxon>
        <taxon>Amoebophilaceae</taxon>
        <taxon>Candidatus Cardinium</taxon>
    </lineage>
</organism>
<protein>
    <submittedName>
        <fullName evidence="3">Uncharacterized protein</fullName>
    </submittedName>
</protein>